<feature type="domain" description="HTH tetR-type" evidence="4">
    <location>
        <begin position="21"/>
        <end position="81"/>
    </location>
</feature>
<evidence type="ECO:0000259" key="4">
    <source>
        <dbReference type="PROSITE" id="PS50977"/>
    </source>
</evidence>
<feature type="DNA-binding region" description="H-T-H motif" evidence="2">
    <location>
        <begin position="44"/>
        <end position="63"/>
    </location>
</feature>
<evidence type="ECO:0000256" key="2">
    <source>
        <dbReference type="PROSITE-ProRule" id="PRU00335"/>
    </source>
</evidence>
<dbReference type="Proteomes" id="UP000436357">
    <property type="component" value="Unassembled WGS sequence"/>
</dbReference>
<dbReference type="RefSeq" id="WP_154312441.1">
    <property type="nucleotide sequence ID" value="NZ_WKKW01000001.1"/>
</dbReference>
<dbReference type="AlphaFoldDB" id="A0A6N7TSB8"/>
<dbReference type="InterPro" id="IPR050624">
    <property type="entry name" value="HTH-type_Tx_Regulator"/>
</dbReference>
<proteinExistence type="predicted"/>
<dbReference type="PROSITE" id="PS50977">
    <property type="entry name" value="HTH_TETR_2"/>
    <property type="match status" value="1"/>
</dbReference>
<feature type="region of interest" description="Disordered" evidence="3">
    <location>
        <begin position="1"/>
        <end position="21"/>
    </location>
</feature>
<evidence type="ECO:0000256" key="1">
    <source>
        <dbReference type="ARBA" id="ARBA00023125"/>
    </source>
</evidence>
<comment type="caution">
    <text evidence="5">The sequence shown here is derived from an EMBL/GenBank/DDBJ whole genome shotgun (WGS) entry which is preliminary data.</text>
</comment>
<dbReference type="OrthoDB" id="3196926at2"/>
<evidence type="ECO:0000313" key="5">
    <source>
        <dbReference type="EMBL" id="MSD90129.1"/>
    </source>
</evidence>
<dbReference type="InterPro" id="IPR001647">
    <property type="entry name" value="HTH_TetR"/>
</dbReference>
<dbReference type="Pfam" id="PF00440">
    <property type="entry name" value="TetR_N"/>
    <property type="match status" value="1"/>
</dbReference>
<reference evidence="5 6" key="1">
    <citation type="submission" date="2019-11" db="EMBL/GenBank/DDBJ databases">
        <title>Draft Genome Sequence of Plant Growth-Promoting Rhizosphere-Associated Bacteria.</title>
        <authorList>
            <person name="Vasilyev I.Y."/>
            <person name="Radchenko V."/>
            <person name="Ilnitskaya E.V."/>
        </authorList>
    </citation>
    <scope>NUCLEOTIDE SEQUENCE [LARGE SCALE GENOMIC DNA]</scope>
    <source>
        <strain evidence="5 6">VRA_9sq_n</strain>
    </source>
</reference>
<sequence>MQASATEDESGFAQRSSGKRSRKSDEIVQAVIDICRNKGFSHITIKDIAKQVGMTRSLFYHYFPDKETLAQAMVDKSVNQVLARMEEWNRKRTPGDVKGALETVVQVARSVIADNSPLRQQMIHSGNGGLYTRFVDQVSKAIADYFCRTAVQDFARHHRNQLPIDHVREMLIVLISGFITLLRVQPDTSDETFILMAAQTLHLEPYL</sequence>
<evidence type="ECO:0000313" key="6">
    <source>
        <dbReference type="Proteomes" id="UP000436357"/>
    </source>
</evidence>
<dbReference type="EMBL" id="WKKW01000001">
    <property type="protein sequence ID" value="MSD90129.1"/>
    <property type="molecule type" value="Genomic_DNA"/>
</dbReference>
<dbReference type="PANTHER" id="PTHR43479:SF11">
    <property type="entry name" value="ACREF_ENVCD OPERON REPRESSOR-RELATED"/>
    <property type="match status" value="1"/>
</dbReference>
<dbReference type="PRINTS" id="PR00455">
    <property type="entry name" value="HTHTETR"/>
</dbReference>
<dbReference type="PANTHER" id="PTHR43479">
    <property type="entry name" value="ACREF/ENVCD OPERON REPRESSOR-RELATED"/>
    <property type="match status" value="1"/>
</dbReference>
<organism evidence="5 6">
    <name type="scientific">Bifidobacterium asteroides</name>
    <dbReference type="NCBI Taxonomy" id="1684"/>
    <lineage>
        <taxon>Bacteria</taxon>
        <taxon>Bacillati</taxon>
        <taxon>Actinomycetota</taxon>
        <taxon>Actinomycetes</taxon>
        <taxon>Bifidobacteriales</taxon>
        <taxon>Bifidobacteriaceae</taxon>
        <taxon>Bifidobacterium</taxon>
    </lineage>
</organism>
<feature type="compositionally biased region" description="Acidic residues" evidence="3">
    <location>
        <begin position="1"/>
        <end position="10"/>
    </location>
</feature>
<dbReference type="GO" id="GO:0003677">
    <property type="term" value="F:DNA binding"/>
    <property type="evidence" value="ECO:0007669"/>
    <property type="project" value="UniProtKB-UniRule"/>
</dbReference>
<protein>
    <submittedName>
        <fullName evidence="5">TetR family transcriptional regulator</fullName>
    </submittedName>
</protein>
<dbReference type="Gene3D" id="1.10.357.10">
    <property type="entry name" value="Tetracycline Repressor, domain 2"/>
    <property type="match status" value="1"/>
</dbReference>
<keyword evidence="1 2" id="KW-0238">DNA-binding</keyword>
<evidence type="ECO:0000256" key="3">
    <source>
        <dbReference type="SAM" id="MobiDB-lite"/>
    </source>
</evidence>
<dbReference type="SUPFAM" id="SSF46689">
    <property type="entry name" value="Homeodomain-like"/>
    <property type="match status" value="1"/>
</dbReference>
<name>A0A6N7TSB8_9BIFI</name>
<accession>A0A6N7TSB8</accession>
<dbReference type="InterPro" id="IPR009057">
    <property type="entry name" value="Homeodomain-like_sf"/>
</dbReference>
<gene>
    <name evidence="5" type="ORF">GKC41_00370</name>
</gene>